<evidence type="ECO:0000313" key="2">
    <source>
        <dbReference type="EMBL" id="KZV30928.1"/>
    </source>
</evidence>
<name>A0A2Z7BFM1_9LAMI</name>
<evidence type="ECO:0000313" key="3">
    <source>
        <dbReference type="Proteomes" id="UP000250235"/>
    </source>
</evidence>
<dbReference type="Proteomes" id="UP000250235">
    <property type="component" value="Unassembled WGS sequence"/>
</dbReference>
<reference evidence="2 3" key="1">
    <citation type="journal article" date="2015" name="Proc. Natl. Acad. Sci. U.S.A.">
        <title>The resurrection genome of Boea hygrometrica: A blueprint for survival of dehydration.</title>
        <authorList>
            <person name="Xiao L."/>
            <person name="Yang G."/>
            <person name="Zhang L."/>
            <person name="Yang X."/>
            <person name="Zhao S."/>
            <person name="Ji Z."/>
            <person name="Zhou Q."/>
            <person name="Hu M."/>
            <person name="Wang Y."/>
            <person name="Chen M."/>
            <person name="Xu Y."/>
            <person name="Jin H."/>
            <person name="Xiao X."/>
            <person name="Hu G."/>
            <person name="Bao F."/>
            <person name="Hu Y."/>
            <person name="Wan P."/>
            <person name="Li L."/>
            <person name="Deng X."/>
            <person name="Kuang T."/>
            <person name="Xiang C."/>
            <person name="Zhu J.K."/>
            <person name="Oliver M.J."/>
            <person name="He Y."/>
        </authorList>
    </citation>
    <scope>NUCLEOTIDE SEQUENCE [LARGE SCALE GENOMIC DNA]</scope>
    <source>
        <strain evidence="3">cv. XS01</strain>
    </source>
</reference>
<sequence>MPCRSNFESVLSIEHAGMVNMFKTLEELGPKGFLGVECLVFEGAVIEFFENAKVIAGKIVSFVANRKMVITKDVFATMFQLPTEELVGFTDLPIKEVSEMKMRFSGTDVAFRPPNKKKEMKVEYRLLHEIVEKALCAKDGFRCGTSEKFDLMVAISAGLKAHGEEQPAPEAEETTRIEQQAQEQIEEISQVVETVEETEAEAEAVNSQEHHAQKEEHWAQEEERSTQEDEQQAHEEPVQQAEQADERQAQAGSSPSSP</sequence>
<gene>
    <name evidence="2" type="ORF">F511_33583</name>
</gene>
<feature type="region of interest" description="Disordered" evidence="1">
    <location>
        <begin position="161"/>
        <end position="180"/>
    </location>
</feature>
<keyword evidence="3" id="KW-1185">Reference proteome</keyword>
<organism evidence="2 3">
    <name type="scientific">Dorcoceras hygrometricum</name>
    <dbReference type="NCBI Taxonomy" id="472368"/>
    <lineage>
        <taxon>Eukaryota</taxon>
        <taxon>Viridiplantae</taxon>
        <taxon>Streptophyta</taxon>
        <taxon>Embryophyta</taxon>
        <taxon>Tracheophyta</taxon>
        <taxon>Spermatophyta</taxon>
        <taxon>Magnoliopsida</taxon>
        <taxon>eudicotyledons</taxon>
        <taxon>Gunneridae</taxon>
        <taxon>Pentapetalae</taxon>
        <taxon>asterids</taxon>
        <taxon>lamiids</taxon>
        <taxon>Lamiales</taxon>
        <taxon>Gesneriaceae</taxon>
        <taxon>Didymocarpoideae</taxon>
        <taxon>Trichosporeae</taxon>
        <taxon>Loxocarpinae</taxon>
        <taxon>Dorcoceras</taxon>
    </lineage>
</organism>
<evidence type="ECO:0000256" key="1">
    <source>
        <dbReference type="SAM" id="MobiDB-lite"/>
    </source>
</evidence>
<dbReference type="EMBL" id="KV007775">
    <property type="protein sequence ID" value="KZV30928.1"/>
    <property type="molecule type" value="Genomic_DNA"/>
</dbReference>
<feature type="region of interest" description="Disordered" evidence="1">
    <location>
        <begin position="196"/>
        <end position="258"/>
    </location>
</feature>
<dbReference type="AlphaFoldDB" id="A0A2Z7BFM1"/>
<feature type="compositionally biased region" description="Basic and acidic residues" evidence="1">
    <location>
        <begin position="208"/>
        <end position="237"/>
    </location>
</feature>
<dbReference type="OrthoDB" id="1751168at2759"/>
<protein>
    <submittedName>
        <fullName evidence="2">Uncharacterized protein</fullName>
    </submittedName>
</protein>
<proteinExistence type="predicted"/>
<accession>A0A2Z7BFM1</accession>